<dbReference type="GO" id="GO:0000224">
    <property type="term" value="F:peptide-N4-(N-acetyl-beta-glucosaminyl)asparagine amidase activity"/>
    <property type="evidence" value="ECO:0007669"/>
    <property type="project" value="TreeGrafter"/>
</dbReference>
<evidence type="ECO:0000256" key="4">
    <source>
        <dbReference type="SAM" id="MobiDB-lite"/>
    </source>
</evidence>
<feature type="compositionally biased region" description="Basic and acidic residues" evidence="4">
    <location>
        <begin position="421"/>
        <end position="432"/>
    </location>
</feature>
<dbReference type="EMBL" id="ML996690">
    <property type="protein sequence ID" value="KAF2402978.1"/>
    <property type="molecule type" value="Genomic_DNA"/>
</dbReference>
<feature type="region of interest" description="Disordered" evidence="4">
    <location>
        <begin position="386"/>
        <end position="432"/>
    </location>
</feature>
<keyword evidence="7" id="KW-1185">Reference proteome</keyword>
<dbReference type="PANTHER" id="PTHR12143">
    <property type="entry name" value="PEPTIDE N-GLYCANASE PNGASE -RELATED"/>
    <property type="match status" value="1"/>
</dbReference>
<feature type="compositionally biased region" description="Polar residues" evidence="4">
    <location>
        <begin position="406"/>
        <end position="417"/>
    </location>
</feature>
<proteinExistence type="inferred from homology"/>
<sequence length="432" mass="49902">MSSTSSRSTQYEQVPVASWASTLTKQYRRMLSTKRMNELAQRGSNKRHMAAMDSQSGPPPSYAASIRNLPMIPTPPKDRRSLHFRSVLHGCTAVPSEWENPGLLDQALNVVPMRRLHEEAEDQMQLLLAEAQSLGHGRAPDWDYQDCLLRALSKWFKEEFFQWVNNPHCTACGGGTVPVGKAAPLDAEWEKSALSVELYQCVNCAAYVRFPRYGNPFVLLEARRGRVGEWVNCFGMLCRAMNARVRWVWNSEDYLWLEVYSQQRKRWIHVDPVENRWNQPLMYTEGWGWRLGYCIAFSVDGVMDVTPQYVRDFTRFGLPRERCPEPVLLYILAEIRAHLRKNLPKQEKFNLQREDMREQVELRRCITTALVDQICRMDLWRPITMPVRSRSDGSSDASSQKAAEAQQDSETSSQRSANIDPRNRGPHDQHPR</sequence>
<dbReference type="InterPro" id="IPR018325">
    <property type="entry name" value="Rad4/PNGase_transGLS-fold"/>
</dbReference>
<dbReference type="GO" id="GO:0006516">
    <property type="term" value="P:glycoprotein catabolic process"/>
    <property type="evidence" value="ECO:0007669"/>
    <property type="project" value="TreeGrafter"/>
</dbReference>
<dbReference type="PANTHER" id="PTHR12143:SF19">
    <property type="entry name" value="PEPTIDE-N(4)-(N-ACETYL-BETA-GLUCOSAMINYL)ASPARAGINE AMIDASE"/>
    <property type="match status" value="1"/>
</dbReference>
<protein>
    <recommendedName>
        <fullName evidence="5">Transglutaminase-like domain-containing protein</fullName>
    </recommendedName>
</protein>
<keyword evidence="2" id="KW-0479">Metal-binding</keyword>
<dbReference type="GO" id="GO:0046872">
    <property type="term" value="F:metal ion binding"/>
    <property type="evidence" value="ECO:0007669"/>
    <property type="project" value="UniProtKB-KW"/>
</dbReference>
<dbReference type="SUPFAM" id="SSF54001">
    <property type="entry name" value="Cysteine proteinases"/>
    <property type="match status" value="1"/>
</dbReference>
<evidence type="ECO:0000313" key="7">
    <source>
        <dbReference type="Proteomes" id="UP000799640"/>
    </source>
</evidence>
<evidence type="ECO:0000259" key="5">
    <source>
        <dbReference type="SMART" id="SM00460"/>
    </source>
</evidence>
<dbReference type="SMART" id="SM00460">
    <property type="entry name" value="TGc"/>
    <property type="match status" value="1"/>
</dbReference>
<name>A0A6G1I3U4_9PEZI</name>
<feature type="domain" description="Transglutaminase-like" evidence="5">
    <location>
        <begin position="219"/>
        <end position="274"/>
    </location>
</feature>
<evidence type="ECO:0000256" key="3">
    <source>
        <dbReference type="ARBA" id="ARBA00022833"/>
    </source>
</evidence>
<comment type="similarity">
    <text evidence="1">Belongs to the transglutaminase-like superfamily. PNGase family.</text>
</comment>
<dbReference type="AlphaFoldDB" id="A0A6G1I3U4"/>
<evidence type="ECO:0000256" key="1">
    <source>
        <dbReference type="ARBA" id="ARBA00009390"/>
    </source>
</evidence>
<dbReference type="InterPro" id="IPR002931">
    <property type="entry name" value="Transglutaminase-like"/>
</dbReference>
<dbReference type="Pfam" id="PF03835">
    <property type="entry name" value="Rad4"/>
    <property type="match status" value="1"/>
</dbReference>
<organism evidence="6 7">
    <name type="scientific">Trichodelitschia bisporula</name>
    <dbReference type="NCBI Taxonomy" id="703511"/>
    <lineage>
        <taxon>Eukaryota</taxon>
        <taxon>Fungi</taxon>
        <taxon>Dikarya</taxon>
        <taxon>Ascomycota</taxon>
        <taxon>Pezizomycotina</taxon>
        <taxon>Dothideomycetes</taxon>
        <taxon>Dothideomycetes incertae sedis</taxon>
        <taxon>Phaeotrichales</taxon>
        <taxon>Phaeotrichaceae</taxon>
        <taxon>Trichodelitschia</taxon>
    </lineage>
</organism>
<dbReference type="InterPro" id="IPR038765">
    <property type="entry name" value="Papain-like_cys_pep_sf"/>
</dbReference>
<accession>A0A6G1I3U4</accession>
<dbReference type="Gene3D" id="2.20.25.10">
    <property type="match status" value="1"/>
</dbReference>
<evidence type="ECO:0000256" key="2">
    <source>
        <dbReference type="ARBA" id="ARBA00022723"/>
    </source>
</evidence>
<dbReference type="Gene3D" id="3.10.620.30">
    <property type="match status" value="1"/>
</dbReference>
<gene>
    <name evidence="6" type="ORF">EJ06DRAFT_536477</name>
</gene>
<dbReference type="GO" id="GO:0005829">
    <property type="term" value="C:cytosol"/>
    <property type="evidence" value="ECO:0007669"/>
    <property type="project" value="TreeGrafter"/>
</dbReference>
<dbReference type="GO" id="GO:0005634">
    <property type="term" value="C:nucleus"/>
    <property type="evidence" value="ECO:0007669"/>
    <property type="project" value="TreeGrafter"/>
</dbReference>
<dbReference type="Proteomes" id="UP000799640">
    <property type="component" value="Unassembled WGS sequence"/>
</dbReference>
<reference evidence="6" key="1">
    <citation type="journal article" date="2020" name="Stud. Mycol.">
        <title>101 Dothideomycetes genomes: a test case for predicting lifestyles and emergence of pathogens.</title>
        <authorList>
            <person name="Haridas S."/>
            <person name="Albert R."/>
            <person name="Binder M."/>
            <person name="Bloem J."/>
            <person name="Labutti K."/>
            <person name="Salamov A."/>
            <person name="Andreopoulos B."/>
            <person name="Baker S."/>
            <person name="Barry K."/>
            <person name="Bills G."/>
            <person name="Bluhm B."/>
            <person name="Cannon C."/>
            <person name="Castanera R."/>
            <person name="Culley D."/>
            <person name="Daum C."/>
            <person name="Ezra D."/>
            <person name="Gonzalez J."/>
            <person name="Henrissat B."/>
            <person name="Kuo A."/>
            <person name="Liang C."/>
            <person name="Lipzen A."/>
            <person name="Lutzoni F."/>
            <person name="Magnuson J."/>
            <person name="Mondo S."/>
            <person name="Nolan M."/>
            <person name="Ohm R."/>
            <person name="Pangilinan J."/>
            <person name="Park H.-J."/>
            <person name="Ramirez L."/>
            <person name="Alfaro M."/>
            <person name="Sun H."/>
            <person name="Tritt A."/>
            <person name="Yoshinaga Y."/>
            <person name="Zwiers L.-H."/>
            <person name="Turgeon B."/>
            <person name="Goodwin S."/>
            <person name="Spatafora J."/>
            <person name="Crous P."/>
            <person name="Grigoriev I."/>
        </authorList>
    </citation>
    <scope>NUCLEOTIDE SEQUENCE</scope>
    <source>
        <strain evidence="6">CBS 262.69</strain>
    </source>
</reference>
<keyword evidence="3" id="KW-0862">Zinc</keyword>
<dbReference type="InterPro" id="IPR050883">
    <property type="entry name" value="PNGase"/>
</dbReference>
<dbReference type="OrthoDB" id="409136at2759"/>
<evidence type="ECO:0000313" key="6">
    <source>
        <dbReference type="EMBL" id="KAF2402978.1"/>
    </source>
</evidence>